<proteinExistence type="predicted"/>
<sequence length="296" mass="32387">INIDAPSANQQVSGTFELAGWAVEHSALDSTGIKAIHVYNGPANGEQNMLGVAQYGIARPDVASSFGKSNFTNCGFKLNVNSSKLTDGKHTIYIYAYNPNIGWKYITVTINYVGGTSSGSTSSAGGGTVITNSTNMVGYIDVTVDQLVRIFEIRGSSKVNWARRLAPLYIKWGKTFNIRADIAWAMMCHETGFLEFGGIAKPEWNNFCGLGVTGPDAVGCRFDSEELGVIAHYAHLAWYVYPSHINEYCSKTYDPRHSDSHYFNGNSTIGTLNARWAPSSIYTDKILLFANRIYGN</sequence>
<accession>X1DUK5</accession>
<evidence type="ECO:0000313" key="1">
    <source>
        <dbReference type="EMBL" id="GAH23857.1"/>
    </source>
</evidence>
<protein>
    <submittedName>
        <fullName evidence="1">Uncharacterized protein</fullName>
    </submittedName>
</protein>
<dbReference type="EMBL" id="BARU01000693">
    <property type="protein sequence ID" value="GAH23857.1"/>
    <property type="molecule type" value="Genomic_DNA"/>
</dbReference>
<gene>
    <name evidence="1" type="ORF">S03H2_02149</name>
</gene>
<name>X1DUK5_9ZZZZ</name>
<dbReference type="AlphaFoldDB" id="X1DUK5"/>
<organism evidence="1">
    <name type="scientific">marine sediment metagenome</name>
    <dbReference type="NCBI Taxonomy" id="412755"/>
    <lineage>
        <taxon>unclassified sequences</taxon>
        <taxon>metagenomes</taxon>
        <taxon>ecological metagenomes</taxon>
    </lineage>
</organism>
<reference evidence="1" key="1">
    <citation type="journal article" date="2014" name="Front. Microbiol.">
        <title>High frequency of phylogenetically diverse reductive dehalogenase-homologous genes in deep subseafloor sedimentary metagenomes.</title>
        <authorList>
            <person name="Kawai M."/>
            <person name="Futagami T."/>
            <person name="Toyoda A."/>
            <person name="Takaki Y."/>
            <person name="Nishi S."/>
            <person name="Hori S."/>
            <person name="Arai W."/>
            <person name="Tsubouchi T."/>
            <person name="Morono Y."/>
            <person name="Uchiyama I."/>
            <person name="Ito T."/>
            <person name="Fujiyama A."/>
            <person name="Inagaki F."/>
            <person name="Takami H."/>
        </authorList>
    </citation>
    <scope>NUCLEOTIDE SEQUENCE</scope>
    <source>
        <strain evidence="1">Expedition CK06-06</strain>
    </source>
</reference>
<feature type="non-terminal residue" evidence="1">
    <location>
        <position position="1"/>
    </location>
</feature>
<comment type="caution">
    <text evidence="1">The sequence shown here is derived from an EMBL/GenBank/DDBJ whole genome shotgun (WGS) entry which is preliminary data.</text>
</comment>